<feature type="non-terminal residue" evidence="1">
    <location>
        <position position="375"/>
    </location>
</feature>
<evidence type="ECO:0000313" key="1">
    <source>
        <dbReference type="EMBL" id="KAF2623269.1"/>
    </source>
</evidence>
<reference evidence="1" key="1">
    <citation type="journal article" date="2020" name="Stud. Mycol.">
        <title>101 Dothideomycetes genomes: a test case for predicting lifestyles and emergence of pathogens.</title>
        <authorList>
            <person name="Haridas S."/>
            <person name="Albert R."/>
            <person name="Binder M."/>
            <person name="Bloem J."/>
            <person name="Labutti K."/>
            <person name="Salamov A."/>
            <person name="Andreopoulos B."/>
            <person name="Baker S."/>
            <person name="Barry K."/>
            <person name="Bills G."/>
            <person name="Bluhm B."/>
            <person name="Cannon C."/>
            <person name="Castanera R."/>
            <person name="Culley D."/>
            <person name="Daum C."/>
            <person name="Ezra D."/>
            <person name="Gonzalez J."/>
            <person name="Henrissat B."/>
            <person name="Kuo A."/>
            <person name="Liang C."/>
            <person name="Lipzen A."/>
            <person name="Lutzoni F."/>
            <person name="Magnuson J."/>
            <person name="Mondo S."/>
            <person name="Nolan M."/>
            <person name="Ohm R."/>
            <person name="Pangilinan J."/>
            <person name="Park H.-J."/>
            <person name="Ramirez L."/>
            <person name="Alfaro M."/>
            <person name="Sun H."/>
            <person name="Tritt A."/>
            <person name="Yoshinaga Y."/>
            <person name="Zwiers L.-H."/>
            <person name="Turgeon B."/>
            <person name="Goodwin S."/>
            <person name="Spatafora J."/>
            <person name="Crous P."/>
            <person name="Grigoriev I."/>
        </authorList>
    </citation>
    <scope>NUCLEOTIDE SEQUENCE</scope>
    <source>
        <strain evidence="1">CBS 525.71</strain>
    </source>
</reference>
<protein>
    <submittedName>
        <fullName evidence="1">Uncharacterized protein</fullName>
    </submittedName>
</protein>
<name>A0ACB6RNA4_9PLEO</name>
<gene>
    <name evidence="1" type="ORF">BU25DRAFT_303927</name>
</gene>
<keyword evidence="2" id="KW-1185">Reference proteome</keyword>
<dbReference type="EMBL" id="MU006738">
    <property type="protein sequence ID" value="KAF2623269.1"/>
    <property type="molecule type" value="Genomic_DNA"/>
</dbReference>
<dbReference type="Proteomes" id="UP000799754">
    <property type="component" value="Unassembled WGS sequence"/>
</dbReference>
<sequence length="375" mass="42714">NECTEDHSSRISRCASPPNESSHEDRLPFAWDPRSKPIARAKPIVLPADDPIFANIDQSIKITQSTLSRIQDFLSPRGPLSSEDTFTLPELSLVNVFISLFFNRFLPQAPVLHRPTVDFDALPPALLAIMMVIGSCYSRLRHTRRFGIIVCDRTRQNLSALIEENNSLMREPLIIYAAALVCYMGLWCGNKRAFELSEALRAVVVTYIRRLPSINNPQNHELYQGHQNNTDEYVSPVARLTISSAIELQWLDWATQESHKRLRWFVYMIDSQFPAILGMSGMLTMADIRKWECPCDQDFWTIRRPDTTSSHVQRCSIITYHLARMYLVLPVSDIQDCLGRSGPTDAKAAMSRLVIWISQCPEQAMRVLEDASTCI</sequence>
<feature type="non-terminal residue" evidence="1">
    <location>
        <position position="1"/>
    </location>
</feature>
<organism evidence="1 2">
    <name type="scientific">Macroventuria anomochaeta</name>
    <dbReference type="NCBI Taxonomy" id="301207"/>
    <lineage>
        <taxon>Eukaryota</taxon>
        <taxon>Fungi</taxon>
        <taxon>Dikarya</taxon>
        <taxon>Ascomycota</taxon>
        <taxon>Pezizomycotina</taxon>
        <taxon>Dothideomycetes</taxon>
        <taxon>Pleosporomycetidae</taxon>
        <taxon>Pleosporales</taxon>
        <taxon>Pleosporineae</taxon>
        <taxon>Didymellaceae</taxon>
        <taxon>Macroventuria</taxon>
    </lineage>
</organism>
<accession>A0ACB6RNA4</accession>
<proteinExistence type="predicted"/>
<evidence type="ECO:0000313" key="2">
    <source>
        <dbReference type="Proteomes" id="UP000799754"/>
    </source>
</evidence>
<comment type="caution">
    <text evidence="1">The sequence shown here is derived from an EMBL/GenBank/DDBJ whole genome shotgun (WGS) entry which is preliminary data.</text>
</comment>